<dbReference type="PATRIC" id="fig|1231190.3.peg.732"/>
<protein>
    <submittedName>
        <fullName evidence="1">Nicotinate-nucleotide--dimethylbenzimidazole phosphoribosyltransferase</fullName>
        <ecNumber evidence="1">2.4.2.21</ecNumber>
    </submittedName>
</protein>
<organism evidence="1 2">
    <name type="scientific">Nitratireductor indicus C115</name>
    <dbReference type="NCBI Taxonomy" id="1231190"/>
    <lineage>
        <taxon>Bacteria</taxon>
        <taxon>Pseudomonadati</taxon>
        <taxon>Pseudomonadota</taxon>
        <taxon>Alphaproteobacteria</taxon>
        <taxon>Hyphomicrobiales</taxon>
        <taxon>Phyllobacteriaceae</taxon>
        <taxon>Nitratireductor</taxon>
    </lineage>
</organism>
<keyword evidence="1" id="KW-0328">Glycosyltransferase</keyword>
<evidence type="ECO:0000313" key="2">
    <source>
        <dbReference type="Proteomes" id="UP000007374"/>
    </source>
</evidence>
<dbReference type="EC" id="2.4.2.21" evidence="1"/>
<keyword evidence="2" id="KW-1185">Reference proteome</keyword>
<comment type="caution">
    <text evidence="1">The sequence shown here is derived from an EMBL/GenBank/DDBJ whole genome shotgun (WGS) entry which is preliminary data.</text>
</comment>
<evidence type="ECO:0000313" key="1">
    <source>
        <dbReference type="EMBL" id="EKF43844.1"/>
    </source>
</evidence>
<gene>
    <name evidence="1" type="primary">cobT</name>
    <name evidence="1" type="ORF">NA8A_03490</name>
</gene>
<dbReference type="GO" id="GO:0008939">
    <property type="term" value="F:nicotinate-nucleotide-dimethylbenzimidazole phosphoribosyltransferase activity"/>
    <property type="evidence" value="ECO:0007669"/>
    <property type="project" value="UniProtKB-EC"/>
</dbReference>
<dbReference type="Gene3D" id="3.40.50.10210">
    <property type="match status" value="1"/>
</dbReference>
<reference evidence="1 2" key="1">
    <citation type="journal article" date="2012" name="J. Bacteriol.">
        <title>Genome Sequence of Nitratireductor indicus Type Strain C115.</title>
        <authorList>
            <person name="Lai Q."/>
            <person name="Li G."/>
            <person name="Yu Z."/>
            <person name="Shao Z."/>
        </authorList>
    </citation>
    <scope>NUCLEOTIDE SEQUENCE [LARGE SCALE GENOMIC DNA]</scope>
    <source>
        <strain evidence="1 2">C115</strain>
    </source>
</reference>
<proteinExistence type="predicted"/>
<dbReference type="STRING" id="721133.SAMN05216176_101616"/>
<dbReference type="PANTHER" id="PTHR43463">
    <property type="entry name" value="NICOTINATE-NUCLEOTIDE--DIMETHYLBENZIMIDAZOLE PHOSPHORIBOSYLTRANSFERASE"/>
    <property type="match status" value="1"/>
</dbReference>
<dbReference type="EMBL" id="AMSI01000002">
    <property type="protein sequence ID" value="EKF43844.1"/>
    <property type="molecule type" value="Genomic_DNA"/>
</dbReference>
<dbReference type="SUPFAM" id="SSF52733">
    <property type="entry name" value="Nicotinate mononucleotide:5,6-dimethylbenzimidazole phosphoribosyltransferase (CobT)"/>
    <property type="match status" value="1"/>
</dbReference>
<dbReference type="InterPro" id="IPR036087">
    <property type="entry name" value="Nict_dMeBzImd_PRibTrfase_sf"/>
</dbReference>
<name>K2P0X9_9HYPH</name>
<dbReference type="AlphaFoldDB" id="K2P0X9"/>
<dbReference type="eggNOG" id="COG2038">
    <property type="taxonomic scope" value="Bacteria"/>
</dbReference>
<sequence>MPFDDVRDLLRELKAPDRTDSVRMAEAFARAGYGGNGLGRMKDLALWLAATRGRVPPMVGKAGIALYASTHGFYLPGADPLAAQRARVDSVAAGAAAVSHLCVANDLALNVFDLALDLPSGDITVEDALDERACAATIAFGMEATAERGDLLCVGAVGEQSKVAALAVLCALHGEKAEALGSDAAKIVQAALQSHDGHLDDPLEVLRRLGGRDIAALTGAILAARAQQIPVVLEGLAALAAAAVLHKMSAGSITHCMLAGAGSSAEAQAASRLGLASVIDLGIAEGEGCASAMAAGVLKSAAILAGGAAEIARRVS</sequence>
<dbReference type="InterPro" id="IPR003200">
    <property type="entry name" value="Nict_dMeBzImd_PRibTrfase"/>
</dbReference>
<dbReference type="Proteomes" id="UP000007374">
    <property type="component" value="Unassembled WGS sequence"/>
</dbReference>
<dbReference type="Pfam" id="PF02277">
    <property type="entry name" value="DBI_PRT"/>
    <property type="match status" value="1"/>
</dbReference>
<keyword evidence="1" id="KW-0808">Transferase</keyword>
<dbReference type="PANTHER" id="PTHR43463:SF1">
    <property type="entry name" value="NICOTINATE-NUCLEOTIDE--DIMETHYLBENZIMIDAZOLE PHOSPHORIBOSYLTRANSFERASE"/>
    <property type="match status" value="1"/>
</dbReference>
<accession>K2P0X9</accession>